<feature type="active site" description="Glycyl thioester intermediate" evidence="6">
    <location>
        <position position="99"/>
    </location>
</feature>
<dbReference type="Pfam" id="PF00179">
    <property type="entry name" value="UQ_con"/>
    <property type="match status" value="1"/>
</dbReference>
<keyword evidence="2" id="KW-0808">Transferase</keyword>
<dbReference type="FunFam" id="3.10.110.10:FF:000041">
    <property type="entry name" value="Ubiquitin-conjugating enzyme E2 T"/>
    <property type="match status" value="1"/>
</dbReference>
<sequence>MAQAARLSMRMHKEVKLLLSDPPHGASFPHLSSAAAGSADLSTFSTIDAQIQGPEDTVYADGIFNVKIQIPERYPFQPPIVAFATPIYHPNIDNSGRICLDILNLPPKGAWQPSLNISTVLTSIGLLLSEPNPDDGLMCEVSKEYKYNRQAFDYKAREMTERYAKVKADGSNSSLQIQESINAGEVKSCGDGKPSESGNSVLACNHEKPEGIKNKLTVEPSLTHREKCDTAAKDIRNSQLLLSSSKDQQMDGNGKRKAVIGFADANAYGNDGIKASRKKLSLAMPLPPQSQKKDLCGGELTNGVSASCKENKKPHSNGKKLSLGLKQPLDNAASLNNNLAAKSDSSRLSQKLSLRPLGESALNEVRKTKVLAQTDMEPDMNQIQDARNWRGEFEKSGLEEASMPESIVVLDSDESGEEDKTVSSRSRLSLARRRSLKLKS</sequence>
<dbReference type="PROSITE" id="PS50127">
    <property type="entry name" value="UBC_2"/>
    <property type="match status" value="1"/>
</dbReference>
<comment type="caution">
    <text evidence="9">The sequence shown here is derived from an EMBL/GenBank/DDBJ whole genome shotgun (WGS) entry which is preliminary data.</text>
</comment>
<evidence type="ECO:0000256" key="7">
    <source>
        <dbReference type="SAM" id="MobiDB-lite"/>
    </source>
</evidence>
<feature type="region of interest" description="Disordered" evidence="7">
    <location>
        <begin position="304"/>
        <end position="323"/>
    </location>
</feature>
<evidence type="ECO:0000256" key="3">
    <source>
        <dbReference type="ARBA" id="ARBA00022741"/>
    </source>
</evidence>
<dbReference type="CDD" id="cd23805">
    <property type="entry name" value="UBCc_UBE2T"/>
    <property type="match status" value="1"/>
</dbReference>
<dbReference type="EMBL" id="CABITT030000001">
    <property type="protein sequence ID" value="VVA93029.1"/>
    <property type="molecule type" value="Genomic_DNA"/>
</dbReference>
<dbReference type="Proteomes" id="UP000489600">
    <property type="component" value="Unassembled WGS sequence"/>
</dbReference>
<dbReference type="InterPro" id="IPR000608">
    <property type="entry name" value="UBC"/>
</dbReference>
<evidence type="ECO:0000313" key="10">
    <source>
        <dbReference type="Proteomes" id="UP000489600"/>
    </source>
</evidence>
<name>A0A565AWM9_9BRAS</name>
<accession>A0A565AWM9</accession>
<reference evidence="9" key="1">
    <citation type="submission" date="2019-07" db="EMBL/GenBank/DDBJ databases">
        <authorList>
            <person name="Dittberner H."/>
        </authorList>
    </citation>
    <scope>NUCLEOTIDE SEQUENCE [LARGE SCALE GENOMIC DNA]</scope>
</reference>
<dbReference type="EC" id="2.3.2.23" evidence="1"/>
<keyword evidence="4" id="KW-0833">Ubl conjugation pathway</keyword>
<protein>
    <recommendedName>
        <fullName evidence="1">E2 ubiquitin-conjugating enzyme</fullName>
        <ecNumber evidence="1">2.3.2.23</ecNumber>
    </recommendedName>
</protein>
<dbReference type="Gene3D" id="3.10.110.10">
    <property type="entry name" value="Ubiquitin Conjugating Enzyme"/>
    <property type="match status" value="1"/>
</dbReference>
<evidence type="ECO:0000256" key="1">
    <source>
        <dbReference type="ARBA" id="ARBA00012486"/>
    </source>
</evidence>
<evidence type="ECO:0000256" key="4">
    <source>
        <dbReference type="ARBA" id="ARBA00022786"/>
    </source>
</evidence>
<evidence type="ECO:0000259" key="8">
    <source>
        <dbReference type="PROSITE" id="PS50127"/>
    </source>
</evidence>
<evidence type="ECO:0000256" key="6">
    <source>
        <dbReference type="PROSITE-ProRule" id="PRU10133"/>
    </source>
</evidence>
<organism evidence="9 10">
    <name type="scientific">Arabis nemorensis</name>
    <dbReference type="NCBI Taxonomy" id="586526"/>
    <lineage>
        <taxon>Eukaryota</taxon>
        <taxon>Viridiplantae</taxon>
        <taxon>Streptophyta</taxon>
        <taxon>Embryophyta</taxon>
        <taxon>Tracheophyta</taxon>
        <taxon>Spermatophyta</taxon>
        <taxon>Magnoliopsida</taxon>
        <taxon>eudicotyledons</taxon>
        <taxon>Gunneridae</taxon>
        <taxon>Pentapetalae</taxon>
        <taxon>rosids</taxon>
        <taxon>malvids</taxon>
        <taxon>Brassicales</taxon>
        <taxon>Brassicaceae</taxon>
        <taxon>Arabideae</taxon>
        <taxon>Arabis</taxon>
    </lineage>
</organism>
<keyword evidence="5" id="KW-0067">ATP-binding</keyword>
<feature type="region of interest" description="Disordered" evidence="7">
    <location>
        <begin position="395"/>
        <end position="427"/>
    </location>
</feature>
<keyword evidence="3" id="KW-0547">Nucleotide-binding</keyword>
<gene>
    <name evidence="9" type="ORF">ANE_LOCUS3474</name>
</gene>
<keyword evidence="10" id="KW-1185">Reference proteome</keyword>
<evidence type="ECO:0000256" key="2">
    <source>
        <dbReference type="ARBA" id="ARBA00022679"/>
    </source>
</evidence>
<proteinExistence type="predicted"/>
<dbReference type="InterPro" id="IPR016135">
    <property type="entry name" value="UBQ-conjugating_enzyme/RWD"/>
</dbReference>
<evidence type="ECO:0000313" key="9">
    <source>
        <dbReference type="EMBL" id="VVA93029.1"/>
    </source>
</evidence>
<feature type="domain" description="UBC core" evidence="8">
    <location>
        <begin position="6"/>
        <end position="165"/>
    </location>
</feature>
<dbReference type="OrthoDB" id="9978460at2759"/>
<dbReference type="GO" id="GO:0005524">
    <property type="term" value="F:ATP binding"/>
    <property type="evidence" value="ECO:0007669"/>
    <property type="project" value="UniProtKB-KW"/>
</dbReference>
<dbReference type="PANTHER" id="PTHR24068">
    <property type="entry name" value="UBIQUITIN-CONJUGATING ENZYME E2"/>
    <property type="match status" value="1"/>
</dbReference>
<dbReference type="AlphaFoldDB" id="A0A565AWM9"/>
<dbReference type="GO" id="GO:0061631">
    <property type="term" value="F:ubiquitin conjugating enzyme activity"/>
    <property type="evidence" value="ECO:0007669"/>
    <property type="project" value="UniProtKB-EC"/>
</dbReference>
<evidence type="ECO:0000256" key="5">
    <source>
        <dbReference type="ARBA" id="ARBA00022840"/>
    </source>
</evidence>
<dbReference type="SMART" id="SM00212">
    <property type="entry name" value="UBCc"/>
    <property type="match status" value="1"/>
</dbReference>
<dbReference type="SUPFAM" id="SSF54495">
    <property type="entry name" value="UBC-like"/>
    <property type="match status" value="1"/>
</dbReference>
<dbReference type="InterPro" id="IPR023313">
    <property type="entry name" value="UBQ-conjugating_AS"/>
</dbReference>
<dbReference type="PROSITE" id="PS00183">
    <property type="entry name" value="UBC_1"/>
    <property type="match status" value="1"/>
</dbReference>